<keyword evidence="3" id="KW-1185">Reference proteome</keyword>
<proteinExistence type="predicted"/>
<reference evidence="2 3" key="1">
    <citation type="submission" date="2019-06" db="EMBL/GenBank/DDBJ databases">
        <title>Sequencing the genomes of 1000 actinobacteria strains.</title>
        <authorList>
            <person name="Klenk H.-P."/>
        </authorList>
    </citation>
    <scope>NUCLEOTIDE SEQUENCE [LARGE SCALE GENOMIC DNA]</scope>
    <source>
        <strain evidence="2 3">DSM 18607</strain>
    </source>
</reference>
<accession>A0A542DVL1</accession>
<name>A0A542DVL1_9MICO</name>
<dbReference type="NCBIfam" id="TIGR03936">
    <property type="entry name" value="sam_1_link_chp"/>
    <property type="match status" value="1"/>
</dbReference>
<comment type="caution">
    <text evidence="2">The sequence shown here is derived from an EMBL/GenBank/DDBJ whole genome shotgun (WGS) entry which is preliminary data.</text>
</comment>
<protein>
    <submittedName>
        <fullName evidence="2">Radical SAM-linked protein</fullName>
    </submittedName>
</protein>
<dbReference type="EMBL" id="VFMN01000001">
    <property type="protein sequence ID" value="TQJ07075.1"/>
    <property type="molecule type" value="Genomic_DNA"/>
</dbReference>
<evidence type="ECO:0000259" key="1">
    <source>
        <dbReference type="Pfam" id="PF10105"/>
    </source>
</evidence>
<dbReference type="Pfam" id="PF10105">
    <property type="entry name" value="DUF2344"/>
    <property type="match status" value="1"/>
</dbReference>
<dbReference type="InterPro" id="IPR018768">
    <property type="entry name" value="DUF2344"/>
</dbReference>
<organism evidence="2 3">
    <name type="scientific">Lapillicoccus jejuensis</name>
    <dbReference type="NCBI Taxonomy" id="402171"/>
    <lineage>
        <taxon>Bacteria</taxon>
        <taxon>Bacillati</taxon>
        <taxon>Actinomycetota</taxon>
        <taxon>Actinomycetes</taxon>
        <taxon>Micrococcales</taxon>
        <taxon>Intrasporangiaceae</taxon>
        <taxon>Lapillicoccus</taxon>
    </lineage>
</organism>
<dbReference type="Proteomes" id="UP000317893">
    <property type="component" value="Unassembled WGS sequence"/>
</dbReference>
<evidence type="ECO:0000313" key="2">
    <source>
        <dbReference type="EMBL" id="TQJ07075.1"/>
    </source>
</evidence>
<evidence type="ECO:0000313" key="3">
    <source>
        <dbReference type="Proteomes" id="UP000317893"/>
    </source>
</evidence>
<gene>
    <name evidence="2" type="ORF">FB458_0122</name>
</gene>
<feature type="domain" description="DUF2344" evidence="1">
    <location>
        <begin position="29"/>
        <end position="227"/>
    </location>
</feature>
<sequence>MRHRGAPYAAAMARQRVPEGPAPEPAVQKLRIRYAKRGRLRFSSTRDFQRALERALRRAGVPMAFSAGFHPHPRISYANAAPTGTASEAEYVEIAVTARVDPEALRAALDEALPPGLDVVRVVEAAPGALADRLQASHWVVAFPGLDAADLESAVAGLLERDEVLVTRRVKTGDRTFDVRSAVVRLEVTTREAVTAGGDTVVGLPVGEGPCAILTAVVRHTTPVVRPDDLLTALRTVAALQPPVSPLVTRLAQGPLDAHHEVTDPLATTQEAVGG</sequence>
<dbReference type="AlphaFoldDB" id="A0A542DVL1"/>